<dbReference type="AlphaFoldDB" id="A0A1R3HBQ6"/>
<name>A0A1R3HBQ6_COCAP</name>
<reference evidence="2 3" key="1">
    <citation type="submission" date="2013-09" db="EMBL/GenBank/DDBJ databases">
        <title>Corchorus capsularis genome sequencing.</title>
        <authorList>
            <person name="Alam M."/>
            <person name="Haque M.S."/>
            <person name="Islam M.S."/>
            <person name="Emdad E.M."/>
            <person name="Islam M.M."/>
            <person name="Ahmed B."/>
            <person name="Halim A."/>
            <person name="Hossen Q.M.M."/>
            <person name="Hossain M.Z."/>
            <person name="Ahmed R."/>
            <person name="Khan M.M."/>
            <person name="Islam R."/>
            <person name="Rashid M.M."/>
            <person name="Khan S.A."/>
            <person name="Rahman M.S."/>
            <person name="Alam M."/>
        </authorList>
    </citation>
    <scope>NUCLEOTIDE SEQUENCE [LARGE SCALE GENOMIC DNA]</scope>
    <source>
        <strain evidence="3">cv. CVL-1</strain>
        <tissue evidence="2">Whole seedling</tissue>
    </source>
</reference>
<evidence type="ECO:0000313" key="2">
    <source>
        <dbReference type="EMBL" id="OMO67774.1"/>
    </source>
</evidence>
<dbReference type="Proteomes" id="UP000188268">
    <property type="component" value="Unassembled WGS sequence"/>
</dbReference>
<accession>A0A1R3HBQ6</accession>
<evidence type="ECO:0000256" key="1">
    <source>
        <dbReference type="SAM" id="MobiDB-lite"/>
    </source>
</evidence>
<feature type="compositionally biased region" description="Basic and acidic residues" evidence="1">
    <location>
        <begin position="1"/>
        <end position="14"/>
    </location>
</feature>
<keyword evidence="3" id="KW-1185">Reference proteome</keyword>
<proteinExistence type="predicted"/>
<organism evidence="2 3">
    <name type="scientific">Corchorus capsularis</name>
    <name type="common">Jute</name>
    <dbReference type="NCBI Taxonomy" id="210143"/>
    <lineage>
        <taxon>Eukaryota</taxon>
        <taxon>Viridiplantae</taxon>
        <taxon>Streptophyta</taxon>
        <taxon>Embryophyta</taxon>
        <taxon>Tracheophyta</taxon>
        <taxon>Spermatophyta</taxon>
        <taxon>Magnoliopsida</taxon>
        <taxon>eudicotyledons</taxon>
        <taxon>Gunneridae</taxon>
        <taxon>Pentapetalae</taxon>
        <taxon>rosids</taxon>
        <taxon>malvids</taxon>
        <taxon>Malvales</taxon>
        <taxon>Malvaceae</taxon>
        <taxon>Grewioideae</taxon>
        <taxon>Apeibeae</taxon>
        <taxon>Corchorus</taxon>
    </lineage>
</organism>
<dbReference type="EMBL" id="AWWV01012372">
    <property type="protein sequence ID" value="OMO67774.1"/>
    <property type="molecule type" value="Genomic_DNA"/>
</dbReference>
<protein>
    <submittedName>
        <fullName evidence="2">Uncharacterized protein</fullName>
    </submittedName>
</protein>
<gene>
    <name evidence="2" type="ORF">CCACVL1_20335</name>
</gene>
<feature type="region of interest" description="Disordered" evidence="1">
    <location>
        <begin position="1"/>
        <end position="24"/>
    </location>
</feature>
<evidence type="ECO:0000313" key="3">
    <source>
        <dbReference type="Proteomes" id="UP000188268"/>
    </source>
</evidence>
<comment type="caution">
    <text evidence="2">The sequence shown here is derived from an EMBL/GenBank/DDBJ whole genome shotgun (WGS) entry which is preliminary data.</text>
</comment>
<dbReference type="Gramene" id="OMO67774">
    <property type="protein sequence ID" value="OMO67774"/>
    <property type="gene ID" value="CCACVL1_20335"/>
</dbReference>
<sequence>MDDEAHSTQEEPKSRAGQSSVRVF</sequence>